<evidence type="ECO:0000313" key="6">
    <source>
        <dbReference type="EMBL" id="RXZ54858.1"/>
    </source>
</evidence>
<reference evidence="6 7" key="1">
    <citation type="submission" date="2019-01" db="EMBL/GenBank/DDBJ databases">
        <title>Senegalimassilia sp. nov. KGMB04484 isolated human feces.</title>
        <authorList>
            <person name="Han K.-I."/>
            <person name="Kim J.-S."/>
            <person name="Lee K.C."/>
            <person name="Suh M.K."/>
            <person name="Eom M.K."/>
            <person name="Lee J.H."/>
            <person name="Park S.-H."/>
            <person name="Kang S.W."/>
            <person name="Park J.-E."/>
            <person name="Oh B.S."/>
            <person name="Yu S.Y."/>
            <person name="Choi S.-H."/>
            <person name="Lee D.H."/>
            <person name="Yoon H."/>
            <person name="Kim B.-Y."/>
            <person name="Lee J.H."/>
            <person name="Lee J.-S."/>
        </authorList>
    </citation>
    <scope>NUCLEOTIDE SEQUENCE [LARGE SCALE GENOMIC DNA]</scope>
    <source>
        <strain evidence="6 7">KGMB04484</strain>
    </source>
</reference>
<proteinExistence type="inferred from homology"/>
<dbReference type="GO" id="GO:0004674">
    <property type="term" value="F:protein serine/threonine kinase activity"/>
    <property type="evidence" value="ECO:0007669"/>
    <property type="project" value="TreeGrafter"/>
</dbReference>
<protein>
    <submittedName>
        <fullName evidence="6">Type II toxin-antitoxin system HipA family toxin</fullName>
    </submittedName>
</protein>
<dbReference type="PANTHER" id="PTHR37419:SF1">
    <property type="entry name" value="SERINE_THREONINE-PROTEIN KINASE TOXIN HIPA"/>
    <property type="match status" value="1"/>
</dbReference>
<dbReference type="GO" id="GO:0005829">
    <property type="term" value="C:cytosol"/>
    <property type="evidence" value="ECO:0007669"/>
    <property type="project" value="TreeGrafter"/>
</dbReference>
<dbReference type="InterPro" id="IPR012893">
    <property type="entry name" value="HipA-like_C"/>
</dbReference>
<name>A0A4Q2K2Z2_9ACTN</name>
<dbReference type="Proteomes" id="UP000293345">
    <property type="component" value="Unassembled WGS sequence"/>
</dbReference>
<dbReference type="EMBL" id="SDPW01000001">
    <property type="protein sequence ID" value="RXZ54858.1"/>
    <property type="molecule type" value="Genomic_DNA"/>
</dbReference>
<evidence type="ECO:0000313" key="7">
    <source>
        <dbReference type="Proteomes" id="UP000293345"/>
    </source>
</evidence>
<dbReference type="OrthoDB" id="3182374at2"/>
<organism evidence="6 7">
    <name type="scientific">Senegalimassilia faecalis</name>
    <dbReference type="NCBI Taxonomy" id="2509433"/>
    <lineage>
        <taxon>Bacteria</taxon>
        <taxon>Bacillati</taxon>
        <taxon>Actinomycetota</taxon>
        <taxon>Coriobacteriia</taxon>
        <taxon>Coriobacteriales</taxon>
        <taxon>Coriobacteriaceae</taxon>
        <taxon>Senegalimassilia</taxon>
    </lineage>
</organism>
<feature type="domain" description="HipA-like C-terminal" evidence="4">
    <location>
        <begin position="142"/>
        <end position="375"/>
    </location>
</feature>
<dbReference type="InterPro" id="IPR052028">
    <property type="entry name" value="HipA_Ser/Thr_kinase"/>
</dbReference>
<comment type="caution">
    <text evidence="6">The sequence shown here is derived from an EMBL/GenBank/DDBJ whole genome shotgun (WGS) entry which is preliminary data.</text>
</comment>
<feature type="domain" description="HipA N-terminal subdomain 1" evidence="5">
    <location>
        <begin position="15"/>
        <end position="101"/>
    </location>
</feature>
<dbReference type="PANTHER" id="PTHR37419">
    <property type="entry name" value="SERINE/THREONINE-PROTEIN KINASE TOXIN HIPA"/>
    <property type="match status" value="1"/>
</dbReference>
<keyword evidence="7" id="KW-1185">Reference proteome</keyword>
<dbReference type="Pfam" id="PF07804">
    <property type="entry name" value="HipA_C"/>
    <property type="match status" value="1"/>
</dbReference>
<dbReference type="Pfam" id="PF13657">
    <property type="entry name" value="Couple_hipA"/>
    <property type="match status" value="1"/>
</dbReference>
<keyword evidence="2" id="KW-0808">Transferase</keyword>
<evidence type="ECO:0000256" key="1">
    <source>
        <dbReference type="ARBA" id="ARBA00010164"/>
    </source>
</evidence>
<evidence type="ECO:0000259" key="4">
    <source>
        <dbReference type="Pfam" id="PF07804"/>
    </source>
</evidence>
<dbReference type="Gene3D" id="1.10.1070.20">
    <property type="match status" value="1"/>
</dbReference>
<dbReference type="RefSeq" id="WP_129425650.1">
    <property type="nucleotide sequence ID" value="NZ_SDPW01000001.1"/>
</dbReference>
<keyword evidence="3" id="KW-0418">Kinase</keyword>
<evidence type="ECO:0000256" key="3">
    <source>
        <dbReference type="ARBA" id="ARBA00022777"/>
    </source>
</evidence>
<accession>A0A4Q2K2Z2</accession>
<evidence type="ECO:0000259" key="5">
    <source>
        <dbReference type="Pfam" id="PF13657"/>
    </source>
</evidence>
<sequence length="426" mass="45982">MTQLHISRVELASPQEIGTLSLDNGAFAYSETYLSSPNPVPLSASLPLRSQPFPEYAARPYFEGLLAEGPARAQLAGALGVREDDYLSLLEACGKDCIGDILVSRQPPTVSRGEYLPLTFSDMRNLLSDSANLAENNAALRLSLAGTQGKTGLAHLPGHANDSGWLEPSGIAATTHILKTSRMRDIPENEYLCMKAATACGIETPHVELMDFPLPTLAVERFDRKASLDVNGQLSVARLHQEDLAQALGMTPASKYAEVERGTIPAIARFLKRCSVQPARDVAAFARMLCFAYAIGDCDAHLKNYSVLIQDAAHGAYRIKLAPAYDFVCTTVFPRFSRTLAMVIGGEREIDEVEPSTFNLLASDLGITKAALQTLAWPITENLAKSIGAAGNGHSGTVLASTPYIADDLVEDMTPRIEVLKAFCER</sequence>
<evidence type="ECO:0000256" key="2">
    <source>
        <dbReference type="ARBA" id="ARBA00022679"/>
    </source>
</evidence>
<gene>
    <name evidence="6" type="ORF">ET524_10465</name>
</gene>
<dbReference type="NCBIfam" id="TIGR03071">
    <property type="entry name" value="couple_hipA"/>
    <property type="match status" value="1"/>
</dbReference>
<comment type="similarity">
    <text evidence="1">Belongs to the HipA Ser/Thr kinase family.</text>
</comment>
<dbReference type="AlphaFoldDB" id="A0A4Q2K2Z2"/>
<dbReference type="InterPro" id="IPR017508">
    <property type="entry name" value="HipA_N1"/>
</dbReference>